<sequence length="271" mass="28785">MTGYAGRVRIGLEAGAVVTWESTGAWRVLTPLTGAGGWREVHLVGQSGGLKGGDRQHLRLDLGTGTRCLLTSVAAEQVLPGEGRRARSRLAVQVAPGARLYWAAVPLIPHRGARLRRHLTVVAAPEALVAVEEYVLAGRVGAGERWADVELDLSQHWWADRRTLRLADRQRLGPAAAAGGEEAYWSLTVLGPPALVELLDPLAEELAPGLWAGLAEPAGGRLLRVLGSVAALEDWRRTVRERLLPVWLGAAGGDGSGPRPASGVRGLALTH</sequence>
<keyword evidence="3" id="KW-0996">Nickel insertion</keyword>
<protein>
    <recommendedName>
        <fullName evidence="3">Urease accessory protein UreD</fullName>
    </recommendedName>
</protein>
<dbReference type="EMBL" id="LR778114">
    <property type="protein sequence ID" value="CAB1129752.1"/>
    <property type="molecule type" value="Genomic_DNA"/>
</dbReference>
<dbReference type="InterPro" id="IPR002669">
    <property type="entry name" value="UreD"/>
</dbReference>
<evidence type="ECO:0000256" key="2">
    <source>
        <dbReference type="ARBA" id="ARBA00023186"/>
    </source>
</evidence>
<evidence type="ECO:0000256" key="1">
    <source>
        <dbReference type="ARBA" id="ARBA00007177"/>
    </source>
</evidence>
<dbReference type="Proteomes" id="UP000503399">
    <property type="component" value="Chromosome"/>
</dbReference>
<evidence type="ECO:0000256" key="3">
    <source>
        <dbReference type="HAMAP-Rule" id="MF_01384"/>
    </source>
</evidence>
<evidence type="ECO:0000313" key="4">
    <source>
        <dbReference type="EMBL" id="CAB1129752.1"/>
    </source>
</evidence>
<dbReference type="PANTHER" id="PTHR33643">
    <property type="entry name" value="UREASE ACCESSORY PROTEIN D"/>
    <property type="match status" value="1"/>
</dbReference>
<comment type="subcellular location">
    <subcellularLocation>
        <location evidence="3">Cytoplasm</location>
    </subcellularLocation>
</comment>
<gene>
    <name evidence="4" type="primary">UreD</name>
    <name evidence="3" type="synonym">ureD</name>
    <name evidence="4" type="ORF">R50_2255</name>
</gene>
<reference evidence="4 5" key="1">
    <citation type="submission" date="2020-02" db="EMBL/GenBank/DDBJ databases">
        <authorList>
            <person name="Hogendoorn C."/>
        </authorList>
    </citation>
    <scope>NUCLEOTIDE SEQUENCE [LARGE SCALE GENOMIC DNA]</scope>
    <source>
        <strain evidence="4">R501</strain>
    </source>
</reference>
<dbReference type="GO" id="GO:0005737">
    <property type="term" value="C:cytoplasm"/>
    <property type="evidence" value="ECO:0007669"/>
    <property type="project" value="UniProtKB-SubCell"/>
</dbReference>
<comment type="subunit">
    <text evidence="3">UreD, UreF and UreG form a complex that acts as a GTP-hydrolysis-dependent molecular chaperone, activating the urease apoprotein by helping to assemble the nickel containing metallocenter of UreC. The UreE protein probably delivers the nickel.</text>
</comment>
<keyword evidence="3" id="KW-0963">Cytoplasm</keyword>
<dbReference type="HAMAP" id="MF_01384">
    <property type="entry name" value="UreD"/>
    <property type="match status" value="1"/>
</dbReference>
<dbReference type="GO" id="GO:0016151">
    <property type="term" value="F:nickel cation binding"/>
    <property type="evidence" value="ECO:0007669"/>
    <property type="project" value="UniProtKB-UniRule"/>
</dbReference>
<dbReference type="Pfam" id="PF01774">
    <property type="entry name" value="UreD"/>
    <property type="match status" value="1"/>
</dbReference>
<dbReference type="AlphaFoldDB" id="A0A6F8ZII1"/>
<accession>A0A6F8ZII1</accession>
<keyword evidence="2 3" id="KW-0143">Chaperone</keyword>
<keyword evidence="5" id="KW-1185">Reference proteome</keyword>
<evidence type="ECO:0000313" key="5">
    <source>
        <dbReference type="Proteomes" id="UP000503399"/>
    </source>
</evidence>
<proteinExistence type="inferred from homology"/>
<comment type="function">
    <text evidence="3">Required for maturation of urease via the functional incorporation of the urease nickel metallocenter.</text>
</comment>
<comment type="similarity">
    <text evidence="1 3">Belongs to the UreD family.</text>
</comment>
<dbReference type="KEGG" id="hfv:R50_2255"/>
<dbReference type="PANTHER" id="PTHR33643:SF1">
    <property type="entry name" value="UREASE ACCESSORY PROTEIN D"/>
    <property type="match status" value="1"/>
</dbReference>
<name>A0A6F8ZII1_9FIRM</name>
<organism evidence="4 5">
    <name type="scientific">Candidatus Hydrogenisulfobacillus filiaventi</name>
    <dbReference type="NCBI Taxonomy" id="2707344"/>
    <lineage>
        <taxon>Bacteria</taxon>
        <taxon>Bacillati</taxon>
        <taxon>Bacillota</taxon>
        <taxon>Clostridia</taxon>
        <taxon>Eubacteriales</taxon>
        <taxon>Clostridiales Family XVII. Incertae Sedis</taxon>
        <taxon>Candidatus Hydrogenisulfobacillus</taxon>
    </lineage>
</organism>